<name>A0A4Y2I0P2_ARAVE</name>
<comment type="caution">
    <text evidence="1">The sequence shown here is derived from an EMBL/GenBank/DDBJ whole genome shotgun (WGS) entry which is preliminary data.</text>
</comment>
<organism evidence="1 2">
    <name type="scientific">Araneus ventricosus</name>
    <name type="common">Orbweaver spider</name>
    <name type="synonym">Epeira ventricosa</name>
    <dbReference type="NCBI Taxonomy" id="182803"/>
    <lineage>
        <taxon>Eukaryota</taxon>
        <taxon>Metazoa</taxon>
        <taxon>Ecdysozoa</taxon>
        <taxon>Arthropoda</taxon>
        <taxon>Chelicerata</taxon>
        <taxon>Arachnida</taxon>
        <taxon>Araneae</taxon>
        <taxon>Araneomorphae</taxon>
        <taxon>Entelegynae</taxon>
        <taxon>Araneoidea</taxon>
        <taxon>Araneidae</taxon>
        <taxon>Araneus</taxon>
    </lineage>
</organism>
<dbReference type="Proteomes" id="UP000499080">
    <property type="component" value="Unassembled WGS sequence"/>
</dbReference>
<reference evidence="1 2" key="1">
    <citation type="journal article" date="2019" name="Sci. Rep.">
        <title>Orb-weaving spider Araneus ventricosus genome elucidates the spidroin gene catalogue.</title>
        <authorList>
            <person name="Kono N."/>
            <person name="Nakamura H."/>
            <person name="Ohtoshi R."/>
            <person name="Moran D.A.P."/>
            <person name="Shinohara A."/>
            <person name="Yoshida Y."/>
            <person name="Fujiwara M."/>
            <person name="Mori M."/>
            <person name="Tomita M."/>
            <person name="Arakawa K."/>
        </authorList>
    </citation>
    <scope>NUCLEOTIDE SEQUENCE [LARGE SCALE GENOMIC DNA]</scope>
</reference>
<gene>
    <name evidence="1" type="ORF">AVEN_69008_1</name>
</gene>
<protein>
    <submittedName>
        <fullName evidence="1">Uncharacterized protein</fullName>
    </submittedName>
</protein>
<dbReference type="AlphaFoldDB" id="A0A4Y2I0P2"/>
<keyword evidence="2" id="KW-1185">Reference proteome</keyword>
<proteinExistence type="predicted"/>
<dbReference type="EMBL" id="BGPR01002273">
    <property type="protein sequence ID" value="GBM70779.1"/>
    <property type="molecule type" value="Genomic_DNA"/>
</dbReference>
<evidence type="ECO:0000313" key="2">
    <source>
        <dbReference type="Proteomes" id="UP000499080"/>
    </source>
</evidence>
<accession>A0A4Y2I0P2</accession>
<sequence length="87" mass="10001">MTWRRIGFTQRIDIRNRSAPLSSIVPIQNRGDNEEGWSFLPGKSKTADVSDINSLEALGEIEISDPRALYRVKIRFNRKLNAIIKLF</sequence>
<evidence type="ECO:0000313" key="1">
    <source>
        <dbReference type="EMBL" id="GBM70779.1"/>
    </source>
</evidence>